<dbReference type="AlphaFoldDB" id="A0A9P6HG64"/>
<sequence>MRSQRLLVGDPLCAHGTYLFANLLPLARYCNCHVPRLTERAPGYMIARAIPRFLADLGAPAATWRRVKLAFTPHEFAGIRSEWGGSDSGFDAFRVPATVGGNIKCQTSPDLVPLSPSILTPQHSDLIYREVRSLIFLSERLVCVPHFVGDHRVHHGALFPLRAIRIVAVFWQPLRVEREGQQQLGIPLLHSLSRERESRETTLLEILLKISWGALSTCGTIVTPGLIIDTSFRLLDTGTPPRPNDAYGSRLSVIGEAELQAVGQFFGGKGVPQSNSRWVVFTKRAVLVSFLLVAPSSVAFVGSTG</sequence>
<dbReference type="EMBL" id="WIUZ02000006">
    <property type="protein sequence ID" value="KAF9786466.1"/>
    <property type="molecule type" value="Genomic_DNA"/>
</dbReference>
<dbReference type="Proteomes" id="UP000736335">
    <property type="component" value="Unassembled WGS sequence"/>
</dbReference>
<reference evidence="1" key="1">
    <citation type="journal article" date="2020" name="Nat. Commun.">
        <title>Large-scale genome sequencing of mycorrhizal fungi provides insights into the early evolution of symbiotic traits.</title>
        <authorList>
            <person name="Miyauchi S."/>
            <person name="Kiss E."/>
            <person name="Kuo A."/>
            <person name="Drula E."/>
            <person name="Kohler A."/>
            <person name="Sanchez-Garcia M."/>
            <person name="Morin E."/>
            <person name="Andreopoulos B."/>
            <person name="Barry K.W."/>
            <person name="Bonito G."/>
            <person name="Buee M."/>
            <person name="Carver A."/>
            <person name="Chen C."/>
            <person name="Cichocki N."/>
            <person name="Clum A."/>
            <person name="Culley D."/>
            <person name="Crous P.W."/>
            <person name="Fauchery L."/>
            <person name="Girlanda M."/>
            <person name="Hayes R.D."/>
            <person name="Keri Z."/>
            <person name="LaButti K."/>
            <person name="Lipzen A."/>
            <person name="Lombard V."/>
            <person name="Magnuson J."/>
            <person name="Maillard F."/>
            <person name="Murat C."/>
            <person name="Nolan M."/>
            <person name="Ohm R.A."/>
            <person name="Pangilinan J."/>
            <person name="Pereira M.F."/>
            <person name="Perotto S."/>
            <person name="Peter M."/>
            <person name="Pfister S."/>
            <person name="Riley R."/>
            <person name="Sitrit Y."/>
            <person name="Stielow J.B."/>
            <person name="Szollosi G."/>
            <person name="Zifcakova L."/>
            <person name="Stursova M."/>
            <person name="Spatafora J.W."/>
            <person name="Tedersoo L."/>
            <person name="Vaario L.M."/>
            <person name="Yamada A."/>
            <person name="Yan M."/>
            <person name="Wang P."/>
            <person name="Xu J."/>
            <person name="Bruns T."/>
            <person name="Baldrian P."/>
            <person name="Vilgalys R."/>
            <person name="Dunand C."/>
            <person name="Henrissat B."/>
            <person name="Grigoriev I.V."/>
            <person name="Hibbett D."/>
            <person name="Nagy L.G."/>
            <person name="Martin F.M."/>
        </authorList>
    </citation>
    <scope>NUCLEOTIDE SEQUENCE</scope>
    <source>
        <strain evidence="1">UH-Tt-Lm1</strain>
    </source>
</reference>
<evidence type="ECO:0000313" key="1">
    <source>
        <dbReference type="EMBL" id="KAF9786466.1"/>
    </source>
</evidence>
<evidence type="ECO:0000313" key="2">
    <source>
        <dbReference type="Proteomes" id="UP000736335"/>
    </source>
</evidence>
<organism evidence="1 2">
    <name type="scientific">Thelephora terrestris</name>
    <dbReference type="NCBI Taxonomy" id="56493"/>
    <lineage>
        <taxon>Eukaryota</taxon>
        <taxon>Fungi</taxon>
        <taxon>Dikarya</taxon>
        <taxon>Basidiomycota</taxon>
        <taxon>Agaricomycotina</taxon>
        <taxon>Agaricomycetes</taxon>
        <taxon>Thelephorales</taxon>
        <taxon>Thelephoraceae</taxon>
        <taxon>Thelephora</taxon>
    </lineage>
</organism>
<gene>
    <name evidence="1" type="ORF">BJ322DRAFT_1020493</name>
</gene>
<comment type="caution">
    <text evidence="1">The sequence shown here is derived from an EMBL/GenBank/DDBJ whole genome shotgun (WGS) entry which is preliminary data.</text>
</comment>
<name>A0A9P6HG64_9AGAM</name>
<accession>A0A9P6HG64</accession>
<protein>
    <submittedName>
        <fullName evidence="1">Uncharacterized protein</fullName>
    </submittedName>
</protein>
<keyword evidence="2" id="KW-1185">Reference proteome</keyword>
<reference evidence="1" key="2">
    <citation type="submission" date="2020-11" db="EMBL/GenBank/DDBJ databases">
        <authorList>
            <consortium name="DOE Joint Genome Institute"/>
            <person name="Kuo A."/>
            <person name="Miyauchi S."/>
            <person name="Kiss E."/>
            <person name="Drula E."/>
            <person name="Kohler A."/>
            <person name="Sanchez-Garcia M."/>
            <person name="Andreopoulos B."/>
            <person name="Barry K.W."/>
            <person name="Bonito G."/>
            <person name="Buee M."/>
            <person name="Carver A."/>
            <person name="Chen C."/>
            <person name="Cichocki N."/>
            <person name="Clum A."/>
            <person name="Culley D."/>
            <person name="Crous P.W."/>
            <person name="Fauchery L."/>
            <person name="Girlanda M."/>
            <person name="Hayes R."/>
            <person name="Keri Z."/>
            <person name="Labutti K."/>
            <person name="Lipzen A."/>
            <person name="Lombard V."/>
            <person name="Magnuson J."/>
            <person name="Maillard F."/>
            <person name="Morin E."/>
            <person name="Murat C."/>
            <person name="Nolan M."/>
            <person name="Ohm R."/>
            <person name="Pangilinan J."/>
            <person name="Pereira M."/>
            <person name="Perotto S."/>
            <person name="Peter M."/>
            <person name="Riley R."/>
            <person name="Sitrit Y."/>
            <person name="Stielow B."/>
            <person name="Szollosi G."/>
            <person name="Zifcakova L."/>
            <person name="Stursova M."/>
            <person name="Spatafora J.W."/>
            <person name="Tedersoo L."/>
            <person name="Vaario L.-M."/>
            <person name="Yamada A."/>
            <person name="Yan M."/>
            <person name="Wang P."/>
            <person name="Xu J."/>
            <person name="Bruns T."/>
            <person name="Baldrian P."/>
            <person name="Vilgalys R."/>
            <person name="Henrissat B."/>
            <person name="Grigoriev I.V."/>
            <person name="Hibbett D."/>
            <person name="Nagy L.G."/>
            <person name="Martin F.M."/>
        </authorList>
    </citation>
    <scope>NUCLEOTIDE SEQUENCE</scope>
    <source>
        <strain evidence="1">UH-Tt-Lm1</strain>
    </source>
</reference>
<proteinExistence type="predicted"/>